<evidence type="ECO:0000313" key="2">
    <source>
        <dbReference type="EMBL" id="MCE0481531.1"/>
    </source>
</evidence>
<dbReference type="EMBL" id="JACEIK010005443">
    <property type="protein sequence ID" value="MCE0481531.1"/>
    <property type="molecule type" value="Genomic_DNA"/>
</dbReference>
<feature type="region of interest" description="Disordered" evidence="1">
    <location>
        <begin position="1"/>
        <end position="32"/>
    </location>
</feature>
<keyword evidence="3" id="KW-1185">Reference proteome</keyword>
<accession>A0ABS8VLV2</accession>
<sequence length="144" mass="16882">MRLQGTATNPHSIDASRFTDDDLLGQNSKGKAPMTNTTIHDLPSDEAQCIAQICFRLARMEEYYVSFKEKRSIHAETQFEVESFKNDFPDIYYQIGMWDWSPFIIPVDPYFLELVWEFYASYRDRKSILRHKGRVETMPCLPSV</sequence>
<feature type="compositionally biased region" description="Polar residues" evidence="1">
    <location>
        <begin position="1"/>
        <end position="11"/>
    </location>
</feature>
<evidence type="ECO:0000256" key="1">
    <source>
        <dbReference type="SAM" id="MobiDB-lite"/>
    </source>
</evidence>
<dbReference type="Proteomes" id="UP000823775">
    <property type="component" value="Unassembled WGS sequence"/>
</dbReference>
<proteinExistence type="predicted"/>
<name>A0ABS8VLV2_DATST</name>
<reference evidence="2 3" key="1">
    <citation type="journal article" date="2021" name="BMC Genomics">
        <title>Datura genome reveals duplications of psychoactive alkaloid biosynthetic genes and high mutation rate following tissue culture.</title>
        <authorList>
            <person name="Rajewski A."/>
            <person name="Carter-House D."/>
            <person name="Stajich J."/>
            <person name="Litt A."/>
        </authorList>
    </citation>
    <scope>NUCLEOTIDE SEQUENCE [LARGE SCALE GENOMIC DNA]</scope>
    <source>
        <strain evidence="2">AR-01</strain>
    </source>
</reference>
<gene>
    <name evidence="2" type="ORF">HAX54_039341</name>
</gene>
<protein>
    <submittedName>
        <fullName evidence="2">Uncharacterized protein</fullName>
    </submittedName>
</protein>
<organism evidence="2 3">
    <name type="scientific">Datura stramonium</name>
    <name type="common">Jimsonweed</name>
    <name type="synonym">Common thornapple</name>
    <dbReference type="NCBI Taxonomy" id="4076"/>
    <lineage>
        <taxon>Eukaryota</taxon>
        <taxon>Viridiplantae</taxon>
        <taxon>Streptophyta</taxon>
        <taxon>Embryophyta</taxon>
        <taxon>Tracheophyta</taxon>
        <taxon>Spermatophyta</taxon>
        <taxon>Magnoliopsida</taxon>
        <taxon>eudicotyledons</taxon>
        <taxon>Gunneridae</taxon>
        <taxon>Pentapetalae</taxon>
        <taxon>asterids</taxon>
        <taxon>lamiids</taxon>
        <taxon>Solanales</taxon>
        <taxon>Solanaceae</taxon>
        <taxon>Solanoideae</taxon>
        <taxon>Datureae</taxon>
        <taxon>Datura</taxon>
    </lineage>
</organism>
<evidence type="ECO:0000313" key="3">
    <source>
        <dbReference type="Proteomes" id="UP000823775"/>
    </source>
</evidence>
<comment type="caution">
    <text evidence="2">The sequence shown here is derived from an EMBL/GenBank/DDBJ whole genome shotgun (WGS) entry which is preliminary data.</text>
</comment>